<evidence type="ECO:0000313" key="2">
    <source>
        <dbReference type="EMBL" id="QDU29661.1"/>
    </source>
</evidence>
<evidence type="ECO:0000313" key="3">
    <source>
        <dbReference type="Proteomes" id="UP000315017"/>
    </source>
</evidence>
<dbReference type="Pfam" id="PF03781">
    <property type="entry name" value="FGE-sulfatase"/>
    <property type="match status" value="1"/>
</dbReference>
<dbReference type="EMBL" id="CP036274">
    <property type="protein sequence ID" value="QDU29661.1"/>
    <property type="molecule type" value="Genomic_DNA"/>
</dbReference>
<keyword evidence="2" id="KW-0808">Transferase</keyword>
<dbReference type="PANTHER" id="PTHR23150:SF19">
    <property type="entry name" value="FORMYLGLYCINE-GENERATING ENZYME"/>
    <property type="match status" value="1"/>
</dbReference>
<accession>A0A517YHG1</accession>
<dbReference type="SUPFAM" id="SSF56436">
    <property type="entry name" value="C-type lectin-like"/>
    <property type="match status" value="1"/>
</dbReference>
<dbReference type="InterPro" id="IPR042095">
    <property type="entry name" value="SUMF_sf"/>
</dbReference>
<evidence type="ECO:0000259" key="1">
    <source>
        <dbReference type="Pfam" id="PF03781"/>
    </source>
</evidence>
<dbReference type="AlphaFoldDB" id="A0A517YHG1"/>
<reference evidence="2 3" key="1">
    <citation type="submission" date="2019-02" db="EMBL/GenBank/DDBJ databases">
        <title>Deep-cultivation of Planctomycetes and their phenomic and genomic characterization uncovers novel biology.</title>
        <authorList>
            <person name="Wiegand S."/>
            <person name="Jogler M."/>
            <person name="Boedeker C."/>
            <person name="Pinto D."/>
            <person name="Vollmers J."/>
            <person name="Rivas-Marin E."/>
            <person name="Kohn T."/>
            <person name="Peeters S.H."/>
            <person name="Heuer A."/>
            <person name="Rast P."/>
            <person name="Oberbeckmann S."/>
            <person name="Bunk B."/>
            <person name="Jeske O."/>
            <person name="Meyerdierks A."/>
            <person name="Storesund J.E."/>
            <person name="Kallscheuer N."/>
            <person name="Luecker S."/>
            <person name="Lage O.M."/>
            <person name="Pohl T."/>
            <person name="Merkel B.J."/>
            <person name="Hornburger P."/>
            <person name="Mueller R.-W."/>
            <person name="Bruemmer F."/>
            <person name="Labrenz M."/>
            <person name="Spormann A.M."/>
            <person name="Op den Camp H."/>
            <person name="Overmann J."/>
            <person name="Amann R."/>
            <person name="Jetten M.S.M."/>
            <person name="Mascher T."/>
            <person name="Medema M.H."/>
            <person name="Devos D.P."/>
            <person name="Kaster A.-K."/>
            <person name="Ovreas L."/>
            <person name="Rohde M."/>
            <person name="Galperin M.Y."/>
            <person name="Jogler C."/>
        </authorList>
    </citation>
    <scope>NUCLEOTIDE SEQUENCE [LARGE SCALE GENOMIC DNA]</scope>
    <source>
        <strain evidence="2 3">ETA_A8</strain>
    </source>
</reference>
<dbReference type="EC" id="2.7.11.1" evidence="2"/>
<dbReference type="PANTHER" id="PTHR23150">
    <property type="entry name" value="SULFATASE MODIFYING FACTOR 1, 2"/>
    <property type="match status" value="1"/>
</dbReference>
<proteinExistence type="predicted"/>
<dbReference type="InterPro" id="IPR051043">
    <property type="entry name" value="Sulfatase_Mod_Factor_Kinase"/>
</dbReference>
<dbReference type="GO" id="GO:0004674">
    <property type="term" value="F:protein serine/threonine kinase activity"/>
    <property type="evidence" value="ECO:0007669"/>
    <property type="project" value="UniProtKB-EC"/>
</dbReference>
<name>A0A517YHG1_9BACT</name>
<dbReference type="InterPro" id="IPR016187">
    <property type="entry name" value="CTDL_fold"/>
</dbReference>
<organism evidence="2 3">
    <name type="scientific">Anatilimnocola aggregata</name>
    <dbReference type="NCBI Taxonomy" id="2528021"/>
    <lineage>
        <taxon>Bacteria</taxon>
        <taxon>Pseudomonadati</taxon>
        <taxon>Planctomycetota</taxon>
        <taxon>Planctomycetia</taxon>
        <taxon>Pirellulales</taxon>
        <taxon>Pirellulaceae</taxon>
        <taxon>Anatilimnocola</taxon>
    </lineage>
</organism>
<dbReference type="Proteomes" id="UP000315017">
    <property type="component" value="Chromosome"/>
</dbReference>
<sequence>MSVALNSKILHNLPVSWPTWAAGASVPACLALAWQSEQWAAGASGAVAGLGYLAWNRYGRKSGANGSSTDATASFTSLMAAAERDAEPEGDLVQKMLAAGRYSLLLRPQIANNLQPDQLYAAEQALDANMSCVPGGPVIMRPRRFEDMDEDELARNERTVDVDGYFLDRYPVTNEAYLRFVQDGGYEQMNLWDATIWPAVLGFVDSSGLSGPRYWKHGHPTDEKRQHPVVGICWYEAAAYARWAGKRLATDPEWVKAGAWPVVADGAPPQQRRYPWGDALDRSLVHVWGSGRDDTTSTFGRPLGASVGGVQELVGNVWEWTSTSFGVWDLANLKIETATPMRSIRGGAFDTYFDSQCHLHFQSGESPLARKHNIGFRCAVGFCDVASYQNSSETEEQEAAA</sequence>
<keyword evidence="2" id="KW-0418">Kinase</keyword>
<dbReference type="KEGG" id="aagg:ETAA8_47760"/>
<dbReference type="InterPro" id="IPR005532">
    <property type="entry name" value="SUMF_dom"/>
</dbReference>
<protein>
    <submittedName>
        <fullName evidence="2">Serine/threonine-protein kinase pkn1</fullName>
        <ecNumber evidence="2">2.7.11.1</ecNumber>
    </submittedName>
</protein>
<gene>
    <name evidence="2" type="primary">pkn1_10</name>
    <name evidence="2" type="ORF">ETAA8_47760</name>
</gene>
<dbReference type="Gene3D" id="3.90.1580.10">
    <property type="entry name" value="paralog of FGE (formylglycine-generating enzyme)"/>
    <property type="match status" value="1"/>
</dbReference>
<feature type="domain" description="Sulfatase-modifying factor enzyme-like" evidence="1">
    <location>
        <begin position="129"/>
        <end position="379"/>
    </location>
</feature>
<dbReference type="RefSeq" id="WP_202921206.1">
    <property type="nucleotide sequence ID" value="NZ_CP036274.1"/>
</dbReference>
<dbReference type="GO" id="GO:0120147">
    <property type="term" value="F:formylglycine-generating oxidase activity"/>
    <property type="evidence" value="ECO:0007669"/>
    <property type="project" value="TreeGrafter"/>
</dbReference>
<keyword evidence="3" id="KW-1185">Reference proteome</keyword>